<organism evidence="1 2">
    <name type="scientific">Sphenostylis stenocarpa</name>
    <dbReference type="NCBI Taxonomy" id="92480"/>
    <lineage>
        <taxon>Eukaryota</taxon>
        <taxon>Viridiplantae</taxon>
        <taxon>Streptophyta</taxon>
        <taxon>Embryophyta</taxon>
        <taxon>Tracheophyta</taxon>
        <taxon>Spermatophyta</taxon>
        <taxon>Magnoliopsida</taxon>
        <taxon>eudicotyledons</taxon>
        <taxon>Gunneridae</taxon>
        <taxon>Pentapetalae</taxon>
        <taxon>rosids</taxon>
        <taxon>fabids</taxon>
        <taxon>Fabales</taxon>
        <taxon>Fabaceae</taxon>
        <taxon>Papilionoideae</taxon>
        <taxon>50 kb inversion clade</taxon>
        <taxon>NPAAA clade</taxon>
        <taxon>indigoferoid/millettioid clade</taxon>
        <taxon>Phaseoleae</taxon>
        <taxon>Sphenostylis</taxon>
    </lineage>
</organism>
<proteinExistence type="predicted"/>
<evidence type="ECO:0000313" key="1">
    <source>
        <dbReference type="EMBL" id="CAJ1932702.1"/>
    </source>
</evidence>
<evidence type="ECO:0000313" key="2">
    <source>
        <dbReference type="Proteomes" id="UP001189624"/>
    </source>
</evidence>
<dbReference type="Gramene" id="rna-AYBTSS11_LOCUS5950">
    <property type="protein sequence ID" value="CAJ1932702.1"/>
    <property type="gene ID" value="gene-AYBTSS11_LOCUS5950"/>
</dbReference>
<gene>
    <name evidence="1" type="ORF">AYBTSS11_LOCUS5950</name>
</gene>
<accession>A0AA86VWT9</accession>
<dbReference type="AlphaFoldDB" id="A0AA86VWT9"/>
<sequence>MVRPCFHKLVLPIILQSRQLKHSIPNTRAYESPLSSFPSGISGKKRNERVSTPLLLLPSDKPGTTVRRENTRSHSDLDMWNRLASYVPKLFGGHGKSWEEKKDKVHLAQVQIERAIEKALRLRRKYESYVEEVQFGTPFLCESQPYQDLIHAISSSHLFLTKAASCRVLFPALYLELKLQPSTTAIAVCTNPMTMATVRGTPLYSSITLFRRSFARFRNLTLETKQGYHDHSTKNLDANDCNLILEICRITRTKPRWEDTLLSLYPSINFSDPSLFLLYLNH</sequence>
<dbReference type="Proteomes" id="UP001189624">
    <property type="component" value="Chromosome 2"/>
</dbReference>
<keyword evidence="2" id="KW-1185">Reference proteome</keyword>
<dbReference type="EMBL" id="OY731399">
    <property type="protein sequence ID" value="CAJ1932702.1"/>
    <property type="molecule type" value="Genomic_DNA"/>
</dbReference>
<name>A0AA86VWT9_9FABA</name>
<protein>
    <submittedName>
        <fullName evidence="1">Uncharacterized protein</fullName>
    </submittedName>
</protein>
<reference evidence="1" key="1">
    <citation type="submission" date="2023-10" db="EMBL/GenBank/DDBJ databases">
        <authorList>
            <person name="Domelevo Entfellner J.-B."/>
        </authorList>
    </citation>
    <scope>NUCLEOTIDE SEQUENCE</scope>
</reference>